<evidence type="ECO:0000313" key="2">
    <source>
        <dbReference type="Proteomes" id="UP000252519"/>
    </source>
</evidence>
<keyword evidence="2" id="KW-1185">Reference proteome</keyword>
<evidence type="ECO:0000313" key="1">
    <source>
        <dbReference type="EMBL" id="RCN25227.1"/>
    </source>
</evidence>
<comment type="caution">
    <text evidence="1">The sequence shown here is derived from an EMBL/GenBank/DDBJ whole genome shotgun (WGS) entry which is preliminary data.</text>
</comment>
<protein>
    <submittedName>
        <fullName evidence="1">Uncharacterized protein</fullName>
    </submittedName>
</protein>
<name>A0A368F4U6_ANCCA</name>
<gene>
    <name evidence="1" type="ORF">ANCCAN_29062</name>
</gene>
<proteinExistence type="predicted"/>
<organism evidence="1 2">
    <name type="scientific">Ancylostoma caninum</name>
    <name type="common">Dog hookworm</name>
    <dbReference type="NCBI Taxonomy" id="29170"/>
    <lineage>
        <taxon>Eukaryota</taxon>
        <taxon>Metazoa</taxon>
        <taxon>Ecdysozoa</taxon>
        <taxon>Nematoda</taxon>
        <taxon>Chromadorea</taxon>
        <taxon>Rhabditida</taxon>
        <taxon>Rhabditina</taxon>
        <taxon>Rhabditomorpha</taxon>
        <taxon>Strongyloidea</taxon>
        <taxon>Ancylostomatidae</taxon>
        <taxon>Ancylostomatinae</taxon>
        <taxon>Ancylostoma</taxon>
    </lineage>
</organism>
<reference evidence="1 2" key="1">
    <citation type="submission" date="2014-10" db="EMBL/GenBank/DDBJ databases">
        <title>Draft genome of the hookworm Ancylostoma caninum.</title>
        <authorList>
            <person name="Mitreva M."/>
        </authorList>
    </citation>
    <scope>NUCLEOTIDE SEQUENCE [LARGE SCALE GENOMIC DNA]</scope>
    <source>
        <strain evidence="1 2">Baltimore</strain>
    </source>
</reference>
<dbReference type="Proteomes" id="UP000252519">
    <property type="component" value="Unassembled WGS sequence"/>
</dbReference>
<sequence>MDRMPNKNPQWSVILGLLRLRISYFHWLYIHFTYHREVRGLSPPILLPVCNLHSTVDFVDIYEYFRHYRRPSTHWSQYWNRKLLNTAHIHNYFS</sequence>
<dbReference type="EMBL" id="JOJR01013279">
    <property type="protein sequence ID" value="RCN25227.1"/>
    <property type="molecule type" value="Genomic_DNA"/>
</dbReference>
<dbReference type="AlphaFoldDB" id="A0A368F4U6"/>
<accession>A0A368F4U6</accession>